<dbReference type="Proteomes" id="UP001500683">
    <property type="component" value="Unassembled WGS sequence"/>
</dbReference>
<proteinExistence type="predicted"/>
<gene>
    <name evidence="6" type="ORF">GCM10022214_08390</name>
</gene>
<feature type="compositionally biased region" description="Low complexity" evidence="3">
    <location>
        <begin position="397"/>
        <end position="408"/>
    </location>
</feature>
<evidence type="ECO:0000259" key="4">
    <source>
        <dbReference type="Pfam" id="PF00534"/>
    </source>
</evidence>
<evidence type="ECO:0000259" key="5">
    <source>
        <dbReference type="Pfam" id="PF13579"/>
    </source>
</evidence>
<keyword evidence="1" id="KW-0328">Glycosyltransferase</keyword>
<evidence type="ECO:0000256" key="2">
    <source>
        <dbReference type="ARBA" id="ARBA00022679"/>
    </source>
</evidence>
<dbReference type="InterPro" id="IPR001296">
    <property type="entry name" value="Glyco_trans_1"/>
</dbReference>
<dbReference type="Pfam" id="PF13579">
    <property type="entry name" value="Glyco_trans_4_4"/>
    <property type="match status" value="1"/>
</dbReference>
<feature type="domain" description="Glycosyltransferase subfamily 4-like N-terminal" evidence="5">
    <location>
        <begin position="23"/>
        <end position="193"/>
    </location>
</feature>
<accession>A0ABP7V308</accession>
<feature type="region of interest" description="Disordered" evidence="3">
    <location>
        <begin position="397"/>
        <end position="433"/>
    </location>
</feature>
<dbReference type="Gene3D" id="3.40.50.2000">
    <property type="entry name" value="Glycogen Phosphorylase B"/>
    <property type="match status" value="2"/>
</dbReference>
<evidence type="ECO:0000313" key="6">
    <source>
        <dbReference type="EMBL" id="GAA4058471.1"/>
    </source>
</evidence>
<dbReference type="PANTHER" id="PTHR45947:SF3">
    <property type="entry name" value="SULFOQUINOVOSYL TRANSFERASE SQD2"/>
    <property type="match status" value="1"/>
</dbReference>
<feature type="domain" description="Glycosyl transferase family 1" evidence="4">
    <location>
        <begin position="228"/>
        <end position="368"/>
    </location>
</feature>
<organism evidence="6 7">
    <name type="scientific">Actinomadura miaoliensis</name>
    <dbReference type="NCBI Taxonomy" id="430685"/>
    <lineage>
        <taxon>Bacteria</taxon>
        <taxon>Bacillati</taxon>
        <taxon>Actinomycetota</taxon>
        <taxon>Actinomycetes</taxon>
        <taxon>Streptosporangiales</taxon>
        <taxon>Thermomonosporaceae</taxon>
        <taxon>Actinomadura</taxon>
    </lineage>
</organism>
<protein>
    <submittedName>
        <fullName evidence="6">Glycosyltransferase family 1 protein</fullName>
    </submittedName>
</protein>
<dbReference type="Pfam" id="PF00534">
    <property type="entry name" value="Glycos_transf_1"/>
    <property type="match status" value="1"/>
</dbReference>
<keyword evidence="7" id="KW-1185">Reference proteome</keyword>
<comment type="caution">
    <text evidence="6">The sequence shown here is derived from an EMBL/GenBank/DDBJ whole genome shotgun (WGS) entry which is preliminary data.</text>
</comment>
<reference evidence="7" key="1">
    <citation type="journal article" date="2019" name="Int. J. Syst. Evol. Microbiol.">
        <title>The Global Catalogue of Microorganisms (GCM) 10K type strain sequencing project: providing services to taxonomists for standard genome sequencing and annotation.</title>
        <authorList>
            <consortium name="The Broad Institute Genomics Platform"/>
            <consortium name="The Broad Institute Genome Sequencing Center for Infectious Disease"/>
            <person name="Wu L."/>
            <person name="Ma J."/>
        </authorList>
    </citation>
    <scope>NUCLEOTIDE SEQUENCE [LARGE SCALE GENOMIC DNA]</scope>
    <source>
        <strain evidence="7">JCM 16702</strain>
    </source>
</reference>
<dbReference type="RefSeq" id="WP_344940817.1">
    <property type="nucleotide sequence ID" value="NZ_BAAAZG010000001.1"/>
</dbReference>
<dbReference type="InterPro" id="IPR028098">
    <property type="entry name" value="Glyco_trans_4-like_N"/>
</dbReference>
<evidence type="ECO:0000313" key="7">
    <source>
        <dbReference type="Proteomes" id="UP001500683"/>
    </source>
</evidence>
<dbReference type="EMBL" id="BAAAZG010000001">
    <property type="protein sequence ID" value="GAA4058471.1"/>
    <property type="molecule type" value="Genomic_DNA"/>
</dbReference>
<dbReference type="PANTHER" id="PTHR45947">
    <property type="entry name" value="SULFOQUINOVOSYL TRANSFERASE SQD2"/>
    <property type="match status" value="1"/>
</dbReference>
<evidence type="ECO:0000256" key="1">
    <source>
        <dbReference type="ARBA" id="ARBA00022676"/>
    </source>
</evidence>
<name>A0ABP7V308_9ACTN</name>
<dbReference type="SUPFAM" id="SSF53756">
    <property type="entry name" value="UDP-Glycosyltransferase/glycogen phosphorylase"/>
    <property type="match status" value="1"/>
</dbReference>
<dbReference type="InterPro" id="IPR050194">
    <property type="entry name" value="Glycosyltransferase_grp1"/>
</dbReference>
<keyword evidence="2" id="KW-0808">Transferase</keyword>
<evidence type="ECO:0000256" key="3">
    <source>
        <dbReference type="SAM" id="MobiDB-lite"/>
    </source>
</evidence>
<sequence length="433" mass="46533">MKSSLNIALVSMSVLNGEHTHASVVRELARALARPVPGGDQQNHVTVYARRYDEATRERTRLGPGATLRLIEAGPARPLAEHDLLQHVRDVADELRRRWSGAGRPDVVHAHGWIGGLAACAVARELGIPFVQSYHGLGTVERRAGRAVHPARIRLEAALGRGADTVLAGSEQEAYALVRLGVPRPRIGVTPYGVDGDHFSQTGPMLPRSDRPRLVTVCRDLTDGGVATAIRTLVNVPGAELAIAGGPAREELENDTAVHRLRMLAKELHVADRVIFLGRMPRRSLPKLLRTARLVLCLSPDRPSPLVALEAMACGVPVVTTPVGGNADSVLDHITGLHVPAGRPVEIGRAVRRLLAEETTRHGYAIAAADRAHSRYSWSRIAAETLRMYARLLPPEEAEPRPAAAAATEAEETAEPAVPAQARESELAAALMS</sequence>